<sequence>MAICSPRCPLCVRCCLSSFANVFGLWVARPSKKPSLFVNPGTLFTVKRPMPSNLPSSIYTSTRTITPWTARTRPSHGSGGNDLENGRGPPDDGRRTTEGKDSGGAATLGVHFGC</sequence>
<gene>
    <name evidence="2" type="ORF">VDGE_30172</name>
</gene>
<name>A0A444RRG7_VERDA</name>
<comment type="caution">
    <text evidence="2">The sequence shown here is derived from an EMBL/GenBank/DDBJ whole genome shotgun (WGS) entry which is preliminary data.</text>
</comment>
<feature type="compositionally biased region" description="Basic and acidic residues" evidence="1">
    <location>
        <begin position="89"/>
        <end position="101"/>
    </location>
</feature>
<proteinExistence type="predicted"/>
<organism evidence="2 3">
    <name type="scientific">Verticillium dahliae</name>
    <name type="common">Verticillium wilt</name>
    <dbReference type="NCBI Taxonomy" id="27337"/>
    <lineage>
        <taxon>Eukaryota</taxon>
        <taxon>Fungi</taxon>
        <taxon>Dikarya</taxon>
        <taxon>Ascomycota</taxon>
        <taxon>Pezizomycotina</taxon>
        <taxon>Sordariomycetes</taxon>
        <taxon>Hypocreomycetidae</taxon>
        <taxon>Glomerellales</taxon>
        <taxon>Plectosphaerellaceae</taxon>
        <taxon>Verticillium</taxon>
    </lineage>
</organism>
<protein>
    <submittedName>
        <fullName evidence="2">Uncharacterized protein</fullName>
    </submittedName>
</protein>
<dbReference type="Proteomes" id="UP000288725">
    <property type="component" value="Chromosome 1"/>
</dbReference>
<dbReference type="AlphaFoldDB" id="A0A444RRG7"/>
<reference evidence="2 3" key="1">
    <citation type="submission" date="2018-12" db="EMBL/GenBank/DDBJ databases">
        <title>Genome of Verticillium dahliae isolate Getta Getta.</title>
        <authorList>
            <person name="Gardiner D.M."/>
        </authorList>
    </citation>
    <scope>NUCLEOTIDE SEQUENCE [LARGE SCALE GENOMIC DNA]</scope>
    <source>
        <strain evidence="2 3">Getta Getta</strain>
    </source>
</reference>
<evidence type="ECO:0000256" key="1">
    <source>
        <dbReference type="SAM" id="MobiDB-lite"/>
    </source>
</evidence>
<dbReference type="EMBL" id="RSDZ01000102">
    <property type="protein sequence ID" value="RXG43717.1"/>
    <property type="molecule type" value="Genomic_DNA"/>
</dbReference>
<accession>A0A444RRG7</accession>
<evidence type="ECO:0000313" key="2">
    <source>
        <dbReference type="EMBL" id="RXG43717.1"/>
    </source>
</evidence>
<feature type="region of interest" description="Disordered" evidence="1">
    <location>
        <begin position="65"/>
        <end position="114"/>
    </location>
</feature>
<evidence type="ECO:0000313" key="3">
    <source>
        <dbReference type="Proteomes" id="UP000288725"/>
    </source>
</evidence>